<gene>
    <name evidence="3" type="ORF">J2Z17_002629</name>
</gene>
<organism evidence="3 4">
    <name type="scientific">Rhizobium halophytocola</name>
    <dbReference type="NCBI Taxonomy" id="735519"/>
    <lineage>
        <taxon>Bacteria</taxon>
        <taxon>Pseudomonadati</taxon>
        <taxon>Pseudomonadota</taxon>
        <taxon>Alphaproteobacteria</taxon>
        <taxon>Hyphomicrobiales</taxon>
        <taxon>Rhizobiaceae</taxon>
        <taxon>Rhizobium/Agrobacterium group</taxon>
        <taxon>Rhizobium</taxon>
    </lineage>
</organism>
<dbReference type="InterPro" id="IPR002048">
    <property type="entry name" value="EF_hand_dom"/>
</dbReference>
<feature type="region of interest" description="Disordered" evidence="1">
    <location>
        <begin position="1"/>
        <end position="24"/>
    </location>
</feature>
<feature type="compositionally biased region" description="Gly residues" evidence="1">
    <location>
        <begin position="190"/>
        <end position="201"/>
    </location>
</feature>
<dbReference type="PROSITE" id="PS50222">
    <property type="entry name" value="EF_HAND_2"/>
    <property type="match status" value="2"/>
</dbReference>
<evidence type="ECO:0000259" key="2">
    <source>
        <dbReference type="PROSITE" id="PS50222"/>
    </source>
</evidence>
<reference evidence="3 4" key="1">
    <citation type="submission" date="2021-03" db="EMBL/GenBank/DDBJ databases">
        <title>Genomic Encyclopedia of Type Strains, Phase IV (KMG-IV): sequencing the most valuable type-strain genomes for metagenomic binning, comparative biology and taxonomic classification.</title>
        <authorList>
            <person name="Goeker M."/>
        </authorList>
    </citation>
    <scope>NUCLEOTIDE SEQUENCE [LARGE SCALE GENOMIC DNA]</scope>
    <source>
        <strain evidence="3 4">DSM 21600</strain>
    </source>
</reference>
<accession>A0ABS4DZR2</accession>
<name>A0ABS4DZR2_9HYPH</name>
<dbReference type="PROSITE" id="PS00018">
    <property type="entry name" value="EF_HAND_1"/>
    <property type="match status" value="1"/>
</dbReference>
<dbReference type="RefSeq" id="WP_209945634.1">
    <property type="nucleotide sequence ID" value="NZ_JAGGJU010000006.1"/>
</dbReference>
<proteinExistence type="predicted"/>
<dbReference type="InterPro" id="IPR018247">
    <property type="entry name" value="EF_Hand_1_Ca_BS"/>
</dbReference>
<dbReference type="SUPFAM" id="SSF47473">
    <property type="entry name" value="EF-hand"/>
    <property type="match status" value="1"/>
</dbReference>
<comment type="caution">
    <text evidence="3">The sequence shown here is derived from an EMBL/GenBank/DDBJ whole genome shotgun (WGS) entry which is preliminary data.</text>
</comment>
<feature type="region of interest" description="Disordered" evidence="1">
    <location>
        <begin position="170"/>
        <end position="210"/>
    </location>
</feature>
<feature type="domain" description="EF-hand" evidence="2">
    <location>
        <begin position="124"/>
        <end position="159"/>
    </location>
</feature>
<dbReference type="Gene3D" id="1.10.238.10">
    <property type="entry name" value="EF-hand"/>
    <property type="match status" value="1"/>
</dbReference>
<feature type="region of interest" description="Disordered" evidence="1">
    <location>
        <begin position="62"/>
        <end position="133"/>
    </location>
</feature>
<evidence type="ECO:0000313" key="3">
    <source>
        <dbReference type="EMBL" id="MBP1851186.1"/>
    </source>
</evidence>
<sequence>MDIAVSTTSAAAGSSTSGSGTSLAQLKSQLAAKQAELSKAETDADKEAISKEITTLKASITKAEASAGDSGTQQSVSSPGAADGGKTVAVTSADRAAPAARLSSGASEVLMQMRPGGAKPPQGGEEPDFSTLYSELDSDQDGRLTKAEFAAGAKAEGDADYASALFDALDSDGTGGLSLDQFTEGLRQDGPGGRDGAGGPDGRGEGWTSR</sequence>
<feature type="domain" description="EF-hand" evidence="2">
    <location>
        <begin position="164"/>
        <end position="192"/>
    </location>
</feature>
<dbReference type="EMBL" id="JAGGJU010000006">
    <property type="protein sequence ID" value="MBP1851186.1"/>
    <property type="molecule type" value="Genomic_DNA"/>
</dbReference>
<feature type="compositionally biased region" description="Polar residues" evidence="1">
    <location>
        <begin position="69"/>
        <end position="78"/>
    </location>
</feature>
<evidence type="ECO:0000256" key="1">
    <source>
        <dbReference type="SAM" id="MobiDB-lite"/>
    </source>
</evidence>
<protein>
    <recommendedName>
        <fullName evidence="2">EF-hand domain-containing protein</fullName>
    </recommendedName>
</protein>
<keyword evidence="4" id="KW-1185">Reference proteome</keyword>
<dbReference type="InterPro" id="IPR011992">
    <property type="entry name" value="EF-hand-dom_pair"/>
</dbReference>
<evidence type="ECO:0000313" key="4">
    <source>
        <dbReference type="Proteomes" id="UP000759443"/>
    </source>
</evidence>
<dbReference type="Proteomes" id="UP000759443">
    <property type="component" value="Unassembled WGS sequence"/>
</dbReference>